<sequence>MNKNPLQDAYFKMIISKKKKIYINYNYIISSSNISYFQFT</sequence>
<keyword evidence="1" id="KW-1133">Transmembrane helix</keyword>
<evidence type="ECO:0000256" key="1">
    <source>
        <dbReference type="SAM" id="Phobius"/>
    </source>
</evidence>
<keyword evidence="1" id="KW-0812">Transmembrane</keyword>
<name>A0A0K2V3Z3_LEPSM</name>
<feature type="transmembrane region" description="Helical" evidence="1">
    <location>
        <begin position="21"/>
        <end position="39"/>
    </location>
</feature>
<proteinExistence type="predicted"/>
<dbReference type="EMBL" id="HACA01027858">
    <property type="protein sequence ID" value="CDW45219.1"/>
    <property type="molecule type" value="Transcribed_RNA"/>
</dbReference>
<keyword evidence="1" id="KW-0472">Membrane</keyword>
<organism evidence="2">
    <name type="scientific">Lepeophtheirus salmonis</name>
    <name type="common">Salmon louse</name>
    <name type="synonym">Caligus salmonis</name>
    <dbReference type="NCBI Taxonomy" id="72036"/>
    <lineage>
        <taxon>Eukaryota</taxon>
        <taxon>Metazoa</taxon>
        <taxon>Ecdysozoa</taxon>
        <taxon>Arthropoda</taxon>
        <taxon>Crustacea</taxon>
        <taxon>Multicrustacea</taxon>
        <taxon>Hexanauplia</taxon>
        <taxon>Copepoda</taxon>
        <taxon>Siphonostomatoida</taxon>
        <taxon>Caligidae</taxon>
        <taxon>Lepeophtheirus</taxon>
    </lineage>
</organism>
<dbReference type="AlphaFoldDB" id="A0A0K2V3Z3"/>
<reference evidence="2" key="1">
    <citation type="submission" date="2014-05" db="EMBL/GenBank/DDBJ databases">
        <authorList>
            <person name="Chronopoulou M."/>
        </authorList>
    </citation>
    <scope>NUCLEOTIDE SEQUENCE</scope>
    <source>
        <tissue evidence="2">Whole organism</tissue>
    </source>
</reference>
<protein>
    <submittedName>
        <fullName evidence="2">Uncharacterized protein</fullName>
    </submittedName>
</protein>
<evidence type="ECO:0000313" key="2">
    <source>
        <dbReference type="EMBL" id="CDW45219.1"/>
    </source>
</evidence>
<accession>A0A0K2V3Z3</accession>